<reference evidence="2 3" key="1">
    <citation type="submission" date="2020-08" db="EMBL/GenBank/DDBJ databases">
        <title>Sequencing the genomes of 1000 actinobacteria strains.</title>
        <authorList>
            <person name="Klenk H.-P."/>
        </authorList>
    </citation>
    <scope>NUCLEOTIDE SEQUENCE [LARGE SCALE GENOMIC DNA]</scope>
    <source>
        <strain evidence="2 3">DSM 45258</strain>
    </source>
</reference>
<feature type="transmembrane region" description="Helical" evidence="1">
    <location>
        <begin position="92"/>
        <end position="117"/>
    </location>
</feature>
<dbReference type="EMBL" id="JACHWS010000003">
    <property type="protein sequence ID" value="MBB3038751.1"/>
    <property type="molecule type" value="Genomic_DNA"/>
</dbReference>
<keyword evidence="1" id="KW-0812">Transmembrane</keyword>
<organism evidence="2 3">
    <name type="scientific">Hoyosella altamirensis</name>
    <dbReference type="NCBI Taxonomy" id="616997"/>
    <lineage>
        <taxon>Bacteria</taxon>
        <taxon>Bacillati</taxon>
        <taxon>Actinomycetota</taxon>
        <taxon>Actinomycetes</taxon>
        <taxon>Mycobacteriales</taxon>
        <taxon>Hoyosellaceae</taxon>
        <taxon>Hoyosella</taxon>
    </lineage>
</organism>
<gene>
    <name evidence="2" type="ORF">FHU29_003220</name>
</gene>
<proteinExistence type="predicted"/>
<feature type="transmembrane region" description="Helical" evidence="1">
    <location>
        <begin position="124"/>
        <end position="152"/>
    </location>
</feature>
<keyword evidence="1" id="KW-0472">Membrane</keyword>
<accession>A0A839RSA8</accession>
<evidence type="ECO:0000313" key="3">
    <source>
        <dbReference type="Proteomes" id="UP000567922"/>
    </source>
</evidence>
<dbReference type="AlphaFoldDB" id="A0A839RSA8"/>
<evidence type="ECO:0008006" key="4">
    <source>
        <dbReference type="Google" id="ProtNLM"/>
    </source>
</evidence>
<evidence type="ECO:0000313" key="2">
    <source>
        <dbReference type="EMBL" id="MBB3038751.1"/>
    </source>
</evidence>
<feature type="transmembrane region" description="Helical" evidence="1">
    <location>
        <begin position="228"/>
        <end position="250"/>
    </location>
</feature>
<protein>
    <recommendedName>
        <fullName evidence="4">DUF4386 family protein</fullName>
    </recommendedName>
</protein>
<dbReference type="RefSeq" id="WP_064441494.1">
    <property type="nucleotide sequence ID" value="NZ_BDDI01000014.1"/>
</dbReference>
<sequence length="254" mass="25935">MQVLPDGIRSSPGYGATVFAHEADLAETCNVVLNMRNRSELVTRIAGVSSLLAGTIITAGMVLYALADADLETAVNSGDMAAYFDAAVDNHLLVVTLFLWMIASLLIVAAAASLAVYTRSLAGWLGTASGIIGASVALPTYLTMLALINVAAPNGSREVAEVIGWAASRGDWTATVLLLSLTPMLLSLSGAWNSQVQRWLVALGATAALSGLTAVAALFGIVPAPAGYAILLAGPLWLFAAGAATLRAAAPTAP</sequence>
<feature type="transmembrane region" description="Helical" evidence="1">
    <location>
        <begin position="45"/>
        <end position="67"/>
    </location>
</feature>
<evidence type="ECO:0000256" key="1">
    <source>
        <dbReference type="SAM" id="Phobius"/>
    </source>
</evidence>
<feature type="transmembrane region" description="Helical" evidence="1">
    <location>
        <begin position="199"/>
        <end position="222"/>
    </location>
</feature>
<dbReference type="Proteomes" id="UP000567922">
    <property type="component" value="Unassembled WGS sequence"/>
</dbReference>
<keyword evidence="3" id="KW-1185">Reference proteome</keyword>
<name>A0A839RSA8_9ACTN</name>
<keyword evidence="1" id="KW-1133">Transmembrane helix</keyword>
<dbReference type="OrthoDB" id="9824344at2"/>
<comment type="caution">
    <text evidence="2">The sequence shown here is derived from an EMBL/GenBank/DDBJ whole genome shotgun (WGS) entry which is preliminary data.</text>
</comment>
<feature type="transmembrane region" description="Helical" evidence="1">
    <location>
        <begin position="172"/>
        <end position="192"/>
    </location>
</feature>